<evidence type="ECO:0000313" key="2">
    <source>
        <dbReference type="EMBL" id="MCV2231522.1"/>
    </source>
</evidence>
<evidence type="ECO:0000259" key="1">
    <source>
        <dbReference type="Pfam" id="PF25275"/>
    </source>
</evidence>
<dbReference type="InterPro" id="IPR017853">
    <property type="entry name" value="GH"/>
</dbReference>
<dbReference type="Pfam" id="PF25275">
    <property type="entry name" value="Golvesin_C"/>
    <property type="match status" value="1"/>
</dbReference>
<sequence length="753" mass="84324">MINKITLWIMLITFTTVLWGCQNNPTKPIPEPTPLEDSPEPSLDTRMASVYEDERIIIDNTNQELMFKQASTYKYNAGSTAIGANFISSEKGTAFEATFTPNIETAGYYKIYINFPEFEQAYDQVPLVVTYEGGANVDDTKAVNQTINAGYWVMVGTYYLTTGKNNKVQILPVENQYVLVDAMMFELSSENDVLQTETKPVLIEPYEPSSVTNILKTHDQKLRLSVNGEEFFVKGVNGIDELELIAEAGGNSVRTYSTDALQDGALLDRAHELGIKVVIGLWMNHESGSFTYANNPDKVEQQYQKLILEVEKYKKHPAVLGWAVGNEVDISTSLNMRAIYDAMNQIAKYIHESDPYHPTMAVLAGSSPLKIGSIRRFAPHIDMIGINTYSAIGNVANNILGWKGPYLITEYALNQPMETKLKTSWGAIIEPKSIDKADLYYERYQQYIYGKRDEGVVGSYVFKDTGSFRVTHTWYGIILNGKRTAAFEGVKAGFFETERIPTLQIDEVKINNQTSLQNVILESGTANIQVTTLNESGNIKYTYEVRKDVGLSVNTDPSPQPSFTFVEDNAKNNVTMTIPEFPGNYRLFVYVENDTHISSYSFPFQVSGDPFILEEQPGVQIVSIKSEIGYVETGTFSSSTNRFYDGFLTRFTRVLGNYATFTPDLEPGKYEVFYYNLSEGLGQTDDNQIEINIYYANGAKETIILGVTTTSEGWVSLGEYSFNADGLEYVTVVKMIDGTKVVRTTAIAFLPKN</sequence>
<comment type="caution">
    <text evidence="2">The sequence shown here is derived from an EMBL/GenBank/DDBJ whole genome shotgun (WGS) entry which is preliminary data.</text>
</comment>
<keyword evidence="3" id="KW-1185">Reference proteome</keyword>
<dbReference type="EMBL" id="JAOVQM010000001">
    <property type="protein sequence ID" value="MCV2231522.1"/>
    <property type="molecule type" value="Genomic_DNA"/>
</dbReference>
<organism evidence="2 3">
    <name type="scientific">Paracholeplasma manati</name>
    <dbReference type="NCBI Taxonomy" id="591373"/>
    <lineage>
        <taxon>Bacteria</taxon>
        <taxon>Bacillati</taxon>
        <taxon>Mycoplasmatota</taxon>
        <taxon>Mollicutes</taxon>
        <taxon>Acholeplasmatales</taxon>
        <taxon>Acholeplasmataceae</taxon>
        <taxon>Paracholeplasma</taxon>
    </lineage>
</organism>
<dbReference type="SUPFAM" id="SSF51445">
    <property type="entry name" value="(Trans)glycosidases"/>
    <property type="match status" value="1"/>
</dbReference>
<dbReference type="InterPro" id="IPR033803">
    <property type="entry name" value="CBD-like_Golvesin-Xly"/>
</dbReference>
<gene>
    <name evidence="2" type="ORF">N7548_01595</name>
</gene>
<reference evidence="2" key="1">
    <citation type="submission" date="2022-09" db="EMBL/GenBank/DDBJ databases">
        <title>Novel Mycoplasma species identified in domestic and wild animals.</title>
        <authorList>
            <person name="Volokhov D.V."/>
            <person name="Furtak V.A."/>
            <person name="Zagorodnyaya T.A."/>
        </authorList>
    </citation>
    <scope>NUCLEOTIDE SEQUENCE</scope>
    <source>
        <strain evidence="2">Oakley</strain>
    </source>
</reference>
<proteinExistence type="predicted"/>
<accession>A0ABT2Y462</accession>
<evidence type="ECO:0000313" key="3">
    <source>
        <dbReference type="Proteomes" id="UP001177160"/>
    </source>
</evidence>
<dbReference type="Proteomes" id="UP001177160">
    <property type="component" value="Unassembled WGS sequence"/>
</dbReference>
<name>A0ABT2Y462_9MOLU</name>
<feature type="domain" description="Golvesin/Xly CBD-like" evidence="1">
    <location>
        <begin position="56"/>
        <end position="186"/>
    </location>
</feature>
<dbReference type="RefSeq" id="WP_263607644.1">
    <property type="nucleotide sequence ID" value="NZ_JAOVQM010000001.1"/>
</dbReference>
<dbReference type="Gene3D" id="3.20.20.80">
    <property type="entry name" value="Glycosidases"/>
    <property type="match status" value="1"/>
</dbReference>
<protein>
    <recommendedName>
        <fullName evidence="1">Golvesin/Xly CBD-like domain-containing protein</fullName>
    </recommendedName>
</protein>